<evidence type="ECO:0000256" key="1">
    <source>
        <dbReference type="SAM" id="MobiDB-lite"/>
    </source>
</evidence>
<protein>
    <submittedName>
        <fullName evidence="2">Uncharacterized protein</fullName>
    </submittedName>
</protein>
<reference evidence="2" key="1">
    <citation type="submission" date="2023-10" db="EMBL/GenBank/DDBJ databases">
        <authorList>
            <person name="Domelevo Entfellner J.-B."/>
        </authorList>
    </citation>
    <scope>NUCLEOTIDE SEQUENCE</scope>
</reference>
<sequence>MESFLVFPHQVLASPSPFILCVATHQLNHLPASFTPHCHLRSPLSPISPSPITRDHVLPTKKPHPFSQPLPYTCAPSIQPPKPISLSPSSLHFYFAKPSTTPTLSPNHHCEPSAPRHQTSSLALTFLPTSVSLSHLIRLITSHISTKAQQPIMSHLASTTANPQSSSSELRPNNSRHCDFNPQSPLFEPQNHHRPHFPVH</sequence>
<name>A0AA86SX36_9FABA</name>
<accession>A0AA86SX36</accession>
<dbReference type="EMBL" id="OY731404">
    <property type="protein sequence ID" value="CAJ1969491.1"/>
    <property type="molecule type" value="Genomic_DNA"/>
</dbReference>
<evidence type="ECO:0000313" key="2">
    <source>
        <dbReference type="EMBL" id="CAJ1969491.1"/>
    </source>
</evidence>
<evidence type="ECO:0000313" key="3">
    <source>
        <dbReference type="Proteomes" id="UP001189624"/>
    </source>
</evidence>
<keyword evidence="3" id="KW-1185">Reference proteome</keyword>
<dbReference type="Proteomes" id="UP001189624">
    <property type="component" value="Chromosome 7"/>
</dbReference>
<gene>
    <name evidence="2" type="ORF">AYBTSS11_LOCUS22286</name>
</gene>
<proteinExistence type="predicted"/>
<feature type="region of interest" description="Disordered" evidence="1">
    <location>
        <begin position="156"/>
        <end position="200"/>
    </location>
</feature>
<organism evidence="2 3">
    <name type="scientific">Sphenostylis stenocarpa</name>
    <dbReference type="NCBI Taxonomy" id="92480"/>
    <lineage>
        <taxon>Eukaryota</taxon>
        <taxon>Viridiplantae</taxon>
        <taxon>Streptophyta</taxon>
        <taxon>Embryophyta</taxon>
        <taxon>Tracheophyta</taxon>
        <taxon>Spermatophyta</taxon>
        <taxon>Magnoliopsida</taxon>
        <taxon>eudicotyledons</taxon>
        <taxon>Gunneridae</taxon>
        <taxon>Pentapetalae</taxon>
        <taxon>rosids</taxon>
        <taxon>fabids</taxon>
        <taxon>Fabales</taxon>
        <taxon>Fabaceae</taxon>
        <taxon>Papilionoideae</taxon>
        <taxon>50 kb inversion clade</taxon>
        <taxon>NPAAA clade</taxon>
        <taxon>indigoferoid/millettioid clade</taxon>
        <taxon>Phaseoleae</taxon>
        <taxon>Sphenostylis</taxon>
    </lineage>
</organism>
<feature type="compositionally biased region" description="Polar residues" evidence="1">
    <location>
        <begin position="156"/>
        <end position="175"/>
    </location>
</feature>
<dbReference type="Gramene" id="rna-AYBTSS11_LOCUS22286">
    <property type="protein sequence ID" value="CAJ1969491.1"/>
    <property type="gene ID" value="gene-AYBTSS11_LOCUS22286"/>
</dbReference>
<dbReference type="AlphaFoldDB" id="A0AA86SX36"/>